<dbReference type="Gene3D" id="3.100.10.10">
    <property type="match status" value="1"/>
</dbReference>
<dbReference type="GO" id="GO:0003723">
    <property type="term" value="F:RNA binding"/>
    <property type="evidence" value="ECO:0007669"/>
    <property type="project" value="TreeGrafter"/>
</dbReference>
<organism evidence="10">
    <name type="scientific">Nippostrongylus brasiliensis</name>
    <name type="common">Rat hookworm</name>
    <dbReference type="NCBI Taxonomy" id="27835"/>
    <lineage>
        <taxon>Eukaryota</taxon>
        <taxon>Metazoa</taxon>
        <taxon>Ecdysozoa</taxon>
        <taxon>Nematoda</taxon>
        <taxon>Chromadorea</taxon>
        <taxon>Rhabditida</taxon>
        <taxon>Rhabditina</taxon>
        <taxon>Rhabditomorpha</taxon>
        <taxon>Strongyloidea</taxon>
        <taxon>Heligmosomidae</taxon>
        <taxon>Nippostrongylus</taxon>
    </lineage>
</organism>
<reference evidence="10" key="1">
    <citation type="submission" date="2017-02" db="UniProtKB">
        <authorList>
            <consortium name="WormBaseParasite"/>
        </authorList>
    </citation>
    <scope>IDENTIFICATION</scope>
</reference>
<name>A0A0N4YGM6_NIPBR</name>
<sequence length="188" mass="21199">MGIDINHKHDRKVRRTAPKSEDPYLRILAKLYTFLARRTGEKFNNIMMRRLFMSRRFRAPLSIARISRILSKKGNAGKLVVTCGTVTDDARLYVVPKFTLAALKVTEGARARILKAGGEVITLDQLALRAPKGENTLLIQGPRKAREAQKHFGPAPGVPHSHTKPYVRSKGRKFERARGRRASRGYKA</sequence>
<gene>
    <name evidence="8" type="ORF">NBR_LOCUS15971</name>
</gene>
<dbReference type="SUPFAM" id="SSF52080">
    <property type="entry name" value="Ribosomal proteins L15p and L18e"/>
    <property type="match status" value="1"/>
</dbReference>
<evidence type="ECO:0000256" key="4">
    <source>
        <dbReference type="ARBA" id="ARBA00035218"/>
    </source>
</evidence>
<feature type="domain" description="Large ribosomal subunit protein uL15/eL18" evidence="7">
    <location>
        <begin position="2"/>
        <end position="187"/>
    </location>
</feature>
<dbReference type="InterPro" id="IPR021131">
    <property type="entry name" value="Ribosomal_uL15/eL18"/>
</dbReference>
<evidence type="ECO:0000256" key="3">
    <source>
        <dbReference type="ARBA" id="ARBA00023274"/>
    </source>
</evidence>
<dbReference type="AlphaFoldDB" id="A0A0N4YGM6"/>
<keyword evidence="2" id="KW-0689">Ribosomal protein</keyword>
<dbReference type="GO" id="GO:0022625">
    <property type="term" value="C:cytosolic large ribosomal subunit"/>
    <property type="evidence" value="ECO:0007669"/>
    <property type="project" value="TreeGrafter"/>
</dbReference>
<protein>
    <recommendedName>
        <fullName evidence="4">Large ribosomal subunit protein eL18</fullName>
    </recommendedName>
    <alternativeName>
        <fullName evidence="5">60S ribosomal protein L18</fullName>
    </alternativeName>
</protein>
<dbReference type="InterPro" id="IPR000039">
    <property type="entry name" value="Ribosomal_eL18"/>
</dbReference>
<dbReference type="PANTHER" id="PTHR10934">
    <property type="entry name" value="60S RIBOSOMAL PROTEIN L18"/>
    <property type="match status" value="1"/>
</dbReference>
<keyword evidence="3" id="KW-0687">Ribonucleoprotein</keyword>
<feature type="compositionally biased region" description="Basic residues" evidence="6">
    <location>
        <begin position="161"/>
        <end position="171"/>
    </location>
</feature>
<dbReference type="Proteomes" id="UP000271162">
    <property type="component" value="Unassembled WGS sequence"/>
</dbReference>
<evidence type="ECO:0000313" key="9">
    <source>
        <dbReference type="Proteomes" id="UP000271162"/>
    </source>
</evidence>
<evidence type="ECO:0000313" key="8">
    <source>
        <dbReference type="EMBL" id="VDL79565.1"/>
    </source>
</evidence>
<evidence type="ECO:0000259" key="7">
    <source>
        <dbReference type="Pfam" id="PF17135"/>
    </source>
</evidence>
<evidence type="ECO:0000256" key="5">
    <source>
        <dbReference type="ARBA" id="ARBA00035323"/>
    </source>
</evidence>
<dbReference type="PROSITE" id="PS01106">
    <property type="entry name" value="RIBOSOMAL_L18E"/>
    <property type="match status" value="1"/>
</dbReference>
<dbReference type="STRING" id="27835.A0A0N4YGM6"/>
<dbReference type="GO" id="GO:0006412">
    <property type="term" value="P:translation"/>
    <property type="evidence" value="ECO:0007669"/>
    <property type="project" value="InterPro"/>
</dbReference>
<evidence type="ECO:0000256" key="6">
    <source>
        <dbReference type="SAM" id="MobiDB-lite"/>
    </source>
</evidence>
<feature type="region of interest" description="Disordered" evidence="6">
    <location>
        <begin position="149"/>
        <end position="188"/>
    </location>
</feature>
<dbReference type="WBParaSite" id="NBR_0001597001-mRNA-1">
    <property type="protein sequence ID" value="NBR_0001597001-mRNA-1"/>
    <property type="gene ID" value="NBR_0001597001"/>
</dbReference>
<evidence type="ECO:0000313" key="10">
    <source>
        <dbReference type="WBParaSite" id="NBR_0001597001-mRNA-1"/>
    </source>
</evidence>
<keyword evidence="9" id="KW-1185">Reference proteome</keyword>
<dbReference type="InterPro" id="IPR036227">
    <property type="entry name" value="Ribosomal_uL15/eL18_sf"/>
</dbReference>
<dbReference type="EMBL" id="UYSL01021977">
    <property type="protein sequence ID" value="VDL79565.1"/>
    <property type="molecule type" value="Genomic_DNA"/>
</dbReference>
<comment type="similarity">
    <text evidence="1">Belongs to the eukaryotic ribosomal protein eL18 family.</text>
</comment>
<evidence type="ECO:0000256" key="2">
    <source>
        <dbReference type="ARBA" id="ARBA00022980"/>
    </source>
</evidence>
<dbReference type="Pfam" id="PF17135">
    <property type="entry name" value="Ribosomal_L18"/>
    <property type="match status" value="1"/>
</dbReference>
<evidence type="ECO:0000256" key="1">
    <source>
        <dbReference type="ARBA" id="ARBA00006815"/>
    </source>
</evidence>
<dbReference type="GO" id="GO:0003735">
    <property type="term" value="F:structural constituent of ribosome"/>
    <property type="evidence" value="ECO:0007669"/>
    <property type="project" value="InterPro"/>
</dbReference>
<reference evidence="8 9" key="2">
    <citation type="submission" date="2018-11" db="EMBL/GenBank/DDBJ databases">
        <authorList>
            <consortium name="Pathogen Informatics"/>
        </authorList>
    </citation>
    <scope>NUCLEOTIDE SEQUENCE [LARGE SCALE GENOMIC DNA]</scope>
</reference>
<proteinExistence type="inferred from homology"/>
<dbReference type="OMA" id="IDICHKN"/>
<dbReference type="PANTHER" id="PTHR10934:SF2">
    <property type="entry name" value="LARGE RIBOSOMAL SUBUNIT PROTEIN EL18"/>
    <property type="match status" value="1"/>
</dbReference>
<feature type="compositionally biased region" description="Basic residues" evidence="6">
    <location>
        <begin position="178"/>
        <end position="188"/>
    </location>
</feature>
<dbReference type="InterPro" id="IPR021132">
    <property type="entry name" value="Ribosomal_eL18/eL18-A/B/_CS"/>
</dbReference>
<dbReference type="FunFam" id="3.100.10.10:FF:000001">
    <property type="entry name" value="60S ribosomal protein L18"/>
    <property type="match status" value="1"/>
</dbReference>
<accession>A0A0N4YGM6</accession>